<dbReference type="RefSeq" id="WP_136960591.1">
    <property type="nucleotide sequence ID" value="NZ_CP039690.1"/>
</dbReference>
<evidence type="ECO:0000256" key="1">
    <source>
        <dbReference type="SAM" id="MobiDB-lite"/>
    </source>
</evidence>
<keyword evidence="4" id="KW-1185">Reference proteome</keyword>
<gene>
    <name evidence="3" type="ORF">E8M01_13520</name>
</gene>
<accession>A0A4D7BAJ7</accession>
<dbReference type="SUPFAM" id="SSF141371">
    <property type="entry name" value="PilZ domain-like"/>
    <property type="match status" value="1"/>
</dbReference>
<evidence type="ECO:0000313" key="3">
    <source>
        <dbReference type="EMBL" id="QCI65142.1"/>
    </source>
</evidence>
<name>A0A4D7BAJ7_9HYPH</name>
<proteinExistence type="predicted"/>
<protein>
    <submittedName>
        <fullName evidence="3">PilZ domain-containing protein</fullName>
    </submittedName>
</protein>
<evidence type="ECO:0000313" key="4">
    <source>
        <dbReference type="Proteomes" id="UP000298781"/>
    </source>
</evidence>
<dbReference type="Proteomes" id="UP000298781">
    <property type="component" value="Chromosome"/>
</dbReference>
<dbReference type="GO" id="GO:0035438">
    <property type="term" value="F:cyclic-di-GMP binding"/>
    <property type="evidence" value="ECO:0007669"/>
    <property type="project" value="InterPro"/>
</dbReference>
<evidence type="ECO:0000259" key="2">
    <source>
        <dbReference type="Pfam" id="PF07238"/>
    </source>
</evidence>
<dbReference type="KEGG" id="pstg:E8M01_13520"/>
<dbReference type="AlphaFoldDB" id="A0A4D7BAJ7"/>
<dbReference type="EMBL" id="CP039690">
    <property type="protein sequence ID" value="QCI65142.1"/>
    <property type="molecule type" value="Genomic_DNA"/>
</dbReference>
<dbReference type="Pfam" id="PF07238">
    <property type="entry name" value="PilZ"/>
    <property type="match status" value="1"/>
</dbReference>
<reference evidence="3 4" key="1">
    <citation type="submission" date="2019-04" db="EMBL/GenBank/DDBJ databases">
        <title>Phreatobacter aquaticus sp. nov.</title>
        <authorList>
            <person name="Choi A."/>
        </authorList>
    </citation>
    <scope>NUCLEOTIDE SEQUENCE [LARGE SCALE GENOMIC DNA]</scope>
    <source>
        <strain evidence="3 4">KCTC 52518</strain>
    </source>
</reference>
<sequence length="105" mass="11530">MLKPGPVRAKRARPRVGEPEPRQASRRDLRYAAAIENLADGSTSPCQILDISASGAQLALAGDGALAERFILRLGRNRRPNRLCRLVWRQGRTLGVAFIDQDPDA</sequence>
<feature type="compositionally biased region" description="Basic and acidic residues" evidence="1">
    <location>
        <begin position="15"/>
        <end position="27"/>
    </location>
</feature>
<organism evidence="3 4">
    <name type="scientific">Phreatobacter stygius</name>
    <dbReference type="NCBI Taxonomy" id="1940610"/>
    <lineage>
        <taxon>Bacteria</taxon>
        <taxon>Pseudomonadati</taxon>
        <taxon>Pseudomonadota</taxon>
        <taxon>Alphaproteobacteria</taxon>
        <taxon>Hyphomicrobiales</taxon>
        <taxon>Phreatobacteraceae</taxon>
        <taxon>Phreatobacter</taxon>
    </lineage>
</organism>
<dbReference type="InterPro" id="IPR009875">
    <property type="entry name" value="PilZ_domain"/>
</dbReference>
<feature type="region of interest" description="Disordered" evidence="1">
    <location>
        <begin position="1"/>
        <end position="27"/>
    </location>
</feature>
<feature type="domain" description="PilZ" evidence="2">
    <location>
        <begin position="22"/>
        <end position="104"/>
    </location>
</feature>
<dbReference type="Gene3D" id="2.40.10.220">
    <property type="entry name" value="predicted glycosyltransferase like domains"/>
    <property type="match status" value="1"/>
</dbReference>